<accession>A0ABR0RXA5</accession>
<keyword evidence="3" id="KW-1185">Reference proteome</keyword>
<evidence type="ECO:0000256" key="1">
    <source>
        <dbReference type="SAM" id="MobiDB-lite"/>
    </source>
</evidence>
<name>A0ABR0RXA5_9EURO</name>
<protein>
    <submittedName>
        <fullName evidence="2">Uncharacterized protein</fullName>
    </submittedName>
</protein>
<gene>
    <name evidence="2" type="ORF">PMZ80_002120</name>
</gene>
<dbReference type="Proteomes" id="UP001334248">
    <property type="component" value="Unassembled WGS sequence"/>
</dbReference>
<evidence type="ECO:0000313" key="3">
    <source>
        <dbReference type="Proteomes" id="UP001334248"/>
    </source>
</evidence>
<feature type="compositionally biased region" description="Acidic residues" evidence="1">
    <location>
        <begin position="166"/>
        <end position="178"/>
    </location>
</feature>
<dbReference type="GeneID" id="89995569"/>
<proteinExistence type="predicted"/>
<dbReference type="RefSeq" id="XP_064733008.1">
    <property type="nucleotide sequence ID" value="XM_064870555.1"/>
</dbReference>
<organism evidence="2 3">
    <name type="scientific">Knufia obscura</name>
    <dbReference type="NCBI Taxonomy" id="1635080"/>
    <lineage>
        <taxon>Eukaryota</taxon>
        <taxon>Fungi</taxon>
        <taxon>Dikarya</taxon>
        <taxon>Ascomycota</taxon>
        <taxon>Pezizomycotina</taxon>
        <taxon>Eurotiomycetes</taxon>
        <taxon>Chaetothyriomycetidae</taxon>
        <taxon>Chaetothyriales</taxon>
        <taxon>Trichomeriaceae</taxon>
        <taxon>Knufia</taxon>
    </lineage>
</organism>
<feature type="region of interest" description="Disordered" evidence="1">
    <location>
        <begin position="144"/>
        <end position="206"/>
    </location>
</feature>
<comment type="caution">
    <text evidence="2">The sequence shown here is derived from an EMBL/GenBank/DDBJ whole genome shotgun (WGS) entry which is preliminary data.</text>
</comment>
<sequence>MTDLHQPIIYTFDGHYRGKTVFADSTFNSNGDVIFYLADGRSFTMALHQVNILDTLGLTVRSEDLETRLKTIERALQDQPQLQSTLARLKVPRQGFTDWRVSLLRFDGDAEQTDQARRQRAAAAELLNQIDNNLYNLSQRLEETANTPVTQPQNRTARPLPSLAPTDEEPPEDPEEDTVPPLAHRQSTNSYVPPPRRASSGGSIYNNVKSKNNAKMMCGTYYAASVVAHSQPLPQAPSSEWNNIEATDDSMMHLGDSYGATPFAEVQEPEEMAPTSGIFRRFTGKISRKQSMKQ</sequence>
<feature type="compositionally biased region" description="Polar residues" evidence="1">
    <location>
        <begin position="144"/>
        <end position="156"/>
    </location>
</feature>
<reference evidence="2 3" key="1">
    <citation type="journal article" date="2023" name="Res Sq">
        <title>Genomic and morphological characterization of Knufia obscura isolated from the Mars 2020 spacecraft assembly facility.</title>
        <authorList>
            <person name="Chander A.M."/>
            <person name="Teixeira M.M."/>
            <person name="Singh N.K."/>
            <person name="Williams M.P."/>
            <person name="Parker C.W."/>
            <person name="Leo P."/>
            <person name="Stajich J.E."/>
            <person name="Torok T."/>
            <person name="Tighe S."/>
            <person name="Mason C.E."/>
            <person name="Venkateswaran K."/>
        </authorList>
    </citation>
    <scope>NUCLEOTIDE SEQUENCE [LARGE SCALE GENOMIC DNA]</scope>
    <source>
        <strain evidence="2 3">CCFEE 5817</strain>
    </source>
</reference>
<evidence type="ECO:0000313" key="2">
    <source>
        <dbReference type="EMBL" id="KAK5944918.1"/>
    </source>
</evidence>
<dbReference type="EMBL" id="JAVHJV010000002">
    <property type="protein sequence ID" value="KAK5944918.1"/>
    <property type="molecule type" value="Genomic_DNA"/>
</dbReference>